<dbReference type="GO" id="GO:0032040">
    <property type="term" value="C:small-subunit processome"/>
    <property type="evidence" value="ECO:0000318"/>
    <property type="project" value="GO_Central"/>
</dbReference>
<protein>
    <recommendedName>
        <fullName evidence="4">40S ribosomal protein S7</fullName>
    </recommendedName>
</protein>
<dbReference type="AlphaFoldDB" id="A2G5X6"/>
<dbReference type="SMR" id="A2G5X6"/>
<dbReference type="GO" id="GO:0022627">
    <property type="term" value="C:cytosolic small ribosomal subunit"/>
    <property type="evidence" value="ECO:0000318"/>
    <property type="project" value="GO_Central"/>
</dbReference>
<keyword evidence="2 4" id="KW-0689">Ribosomal protein</keyword>
<evidence type="ECO:0000256" key="4">
    <source>
        <dbReference type="RuleBase" id="RU364105"/>
    </source>
</evidence>
<dbReference type="PANTHER" id="PTHR11278">
    <property type="entry name" value="40S RIBOSOMAL PROTEIN S7"/>
    <property type="match status" value="1"/>
</dbReference>
<dbReference type="VEuPathDB" id="TrichDB:TVAGG3_0247570"/>
<keyword evidence="8" id="KW-0002">3D-structure</keyword>
<dbReference type="OMA" id="KNIVCEF"/>
<sequence>MSETVTAAFNEIAAGKPELKDLKIESVKEVKSEGATVLVITVPYKQIKAFQSAQATFLPDLEKKLNAQICIIGKHRAFPKTPEHGRRFKAIRNYGRTLRSVNDAILDDLVFPTAIVGKRVHYDVNGKQVTRVILDKHDATRVEERLSGFAAAYNRLTGIVSVFEVAQN</sequence>
<name>A2G5X6_TRIV3</name>
<evidence type="ECO:0000256" key="1">
    <source>
        <dbReference type="ARBA" id="ARBA00007820"/>
    </source>
</evidence>
<dbReference type="GO" id="GO:0042274">
    <property type="term" value="P:ribosomal small subunit biogenesis"/>
    <property type="evidence" value="ECO:0000318"/>
    <property type="project" value="GO_Central"/>
</dbReference>
<evidence type="ECO:0000256" key="3">
    <source>
        <dbReference type="ARBA" id="ARBA00023274"/>
    </source>
</evidence>
<reference evidence="6" key="1">
    <citation type="submission" date="2006-10" db="EMBL/GenBank/DDBJ databases">
        <authorList>
            <person name="Amadeo P."/>
            <person name="Zhao Q."/>
            <person name="Wortman J."/>
            <person name="Fraser-Liggett C."/>
            <person name="Carlton J."/>
        </authorList>
    </citation>
    <scope>NUCLEOTIDE SEQUENCE</scope>
    <source>
        <strain evidence="6">G3</strain>
    </source>
</reference>
<evidence type="ECO:0000313" key="7">
    <source>
        <dbReference type="Proteomes" id="UP000001542"/>
    </source>
</evidence>
<proteinExistence type="evidence at protein level"/>
<evidence type="ECO:0000256" key="2">
    <source>
        <dbReference type="ARBA" id="ARBA00022980"/>
    </source>
</evidence>
<comment type="similarity">
    <text evidence="1 4">Belongs to the eukaryotic ribosomal protein eS7 family.</text>
</comment>
<dbReference type="Proteomes" id="UP000001542">
    <property type="component" value="Unassembled WGS sequence"/>
</dbReference>
<evidence type="ECO:0000313" key="6">
    <source>
        <dbReference type="EMBL" id="EAX87446.1"/>
    </source>
</evidence>
<gene>
    <name evidence="5" type="ORF">TVAG_143030</name>
    <name evidence="6" type="ORF">TVAG_375490</name>
</gene>
<keyword evidence="3 4" id="KW-0687">Ribonucleoprotein</keyword>
<dbReference type="EMBL" id="DS114451">
    <property type="protein sequence ID" value="EAX87446.1"/>
    <property type="molecule type" value="Genomic_DNA"/>
</dbReference>
<dbReference type="KEGG" id="tva:4744452"/>
<reference evidence="8" key="3">
    <citation type="journal article" date="2017" name="Cell Res.">
        <title>Cryo-EM structures of the 80S ribosomes from human parasites Trichomonas vaginalis and Toxoplasma gondii.</title>
        <authorList>
            <person name="Li Z."/>
            <person name="Guo Q."/>
            <person name="Zheng L."/>
            <person name="Ji Y."/>
            <person name="Xie Y.T."/>
            <person name="Lai D.H."/>
            <person name="Lun Z.R."/>
            <person name="Suo X."/>
            <person name="Gao N."/>
        </authorList>
    </citation>
    <scope>STRUCTURE BY ELECTRON MICROSCOPY (3.35 ANGSTROMS)</scope>
</reference>
<keyword evidence="7" id="KW-1185">Reference proteome</keyword>
<evidence type="ECO:0000313" key="5">
    <source>
        <dbReference type="EMBL" id="EAX86804.1"/>
    </source>
</evidence>
<dbReference type="KEGG" id="tva:4745096"/>
<dbReference type="OrthoDB" id="1724687at2759"/>
<dbReference type="STRING" id="5722.A2G5X6"/>
<reference evidence="6" key="2">
    <citation type="journal article" date="2007" name="Science">
        <title>Draft genome sequence of the sexually transmitted pathogen Trichomonas vaginalis.</title>
        <authorList>
            <person name="Carlton J.M."/>
            <person name="Hirt R.P."/>
            <person name="Silva J.C."/>
            <person name="Delcher A.L."/>
            <person name="Schatz M."/>
            <person name="Zhao Q."/>
            <person name="Wortman J.R."/>
            <person name="Bidwell S.L."/>
            <person name="Alsmark U.C.M."/>
            <person name="Besteiro S."/>
            <person name="Sicheritz-Ponten T."/>
            <person name="Noel C.J."/>
            <person name="Dacks J.B."/>
            <person name="Foster P.G."/>
            <person name="Simillion C."/>
            <person name="Van de Peer Y."/>
            <person name="Miranda-Saavedra D."/>
            <person name="Barton G.J."/>
            <person name="Westrop G.D."/>
            <person name="Mueller S."/>
            <person name="Dessi D."/>
            <person name="Fiori P.L."/>
            <person name="Ren Q."/>
            <person name="Paulsen I."/>
            <person name="Zhang H."/>
            <person name="Bastida-Corcuera F.D."/>
            <person name="Simoes-Barbosa A."/>
            <person name="Brown M.T."/>
            <person name="Hayes R.D."/>
            <person name="Mukherjee M."/>
            <person name="Okumura C.Y."/>
            <person name="Schneider R."/>
            <person name="Smith A.J."/>
            <person name="Vanacova S."/>
            <person name="Villalvazo M."/>
            <person name="Haas B.J."/>
            <person name="Pertea M."/>
            <person name="Feldblyum T.V."/>
            <person name="Utterback T.R."/>
            <person name="Shu C.L."/>
            <person name="Osoegawa K."/>
            <person name="de Jong P.J."/>
            <person name="Hrdy I."/>
            <person name="Horvathova L."/>
            <person name="Zubacova Z."/>
            <person name="Dolezal P."/>
            <person name="Malik S.B."/>
            <person name="Logsdon J.M. Jr."/>
            <person name="Henze K."/>
            <person name="Gupta A."/>
            <person name="Wang C.C."/>
            <person name="Dunne R.L."/>
            <person name="Upcroft J.A."/>
            <person name="Upcroft P."/>
            <person name="White O."/>
            <person name="Salzberg S.L."/>
            <person name="Tang P."/>
            <person name="Chiu C.-H."/>
            <person name="Lee Y.-S."/>
            <person name="Embley T.M."/>
            <person name="Coombs G.H."/>
            <person name="Mottram J.C."/>
            <person name="Tachezy J."/>
            <person name="Fraser-Liggett C.M."/>
            <person name="Johnson P.J."/>
        </authorList>
    </citation>
    <scope>NUCLEOTIDE SEQUENCE [LARGE SCALE GENOMIC DNA]</scope>
    <source>
        <strain evidence="6">G3</strain>
    </source>
</reference>
<dbReference type="GO" id="GO:0006412">
    <property type="term" value="P:translation"/>
    <property type="evidence" value="ECO:0007669"/>
    <property type="project" value="InterPro"/>
</dbReference>
<dbReference type="RefSeq" id="XP_001299734.1">
    <property type="nucleotide sequence ID" value="XM_001299733.1"/>
</dbReference>
<dbReference type="eggNOG" id="KOG3320">
    <property type="taxonomic scope" value="Eukaryota"/>
</dbReference>
<dbReference type="EMBL" id="DS114568">
    <property type="protein sequence ID" value="EAX86804.1"/>
    <property type="molecule type" value="Genomic_DNA"/>
</dbReference>
<dbReference type="RefSeq" id="XP_001300376.1">
    <property type="nucleotide sequence ID" value="XM_001300375.1"/>
</dbReference>
<dbReference type="PDB" id="5XYI">
    <property type="method" value="EM"/>
    <property type="resolution" value="3.35 A"/>
    <property type="chains" value="H=1-168"/>
</dbReference>
<dbReference type="InterPro" id="IPR000554">
    <property type="entry name" value="Ribosomal_eS7"/>
</dbReference>
<organism evidence="6 7">
    <name type="scientific">Trichomonas vaginalis (strain ATCC PRA-98 / G3)</name>
    <dbReference type="NCBI Taxonomy" id="412133"/>
    <lineage>
        <taxon>Eukaryota</taxon>
        <taxon>Metamonada</taxon>
        <taxon>Parabasalia</taxon>
        <taxon>Trichomonadida</taxon>
        <taxon>Trichomonadidae</taxon>
        <taxon>Trichomonas</taxon>
    </lineage>
</organism>
<dbReference type="FunCoup" id="A2G5X6">
    <property type="interactions" value="672"/>
</dbReference>
<dbReference type="PDBsum" id="5XYI"/>
<dbReference type="PANTHER" id="PTHR11278:SF0">
    <property type="entry name" value="SMALL RIBOSOMAL SUBUNIT PROTEIN ES7"/>
    <property type="match status" value="1"/>
</dbReference>
<evidence type="ECO:0007829" key="8">
    <source>
        <dbReference type="PDB" id="5XYI"/>
    </source>
</evidence>
<accession>A2G5X6</accession>
<dbReference type="GO" id="GO:0006364">
    <property type="term" value="P:rRNA processing"/>
    <property type="evidence" value="ECO:0000318"/>
    <property type="project" value="GO_Central"/>
</dbReference>
<dbReference type="VEuPathDB" id="TrichDB:TVAGG3_0247690"/>
<dbReference type="Pfam" id="PF01251">
    <property type="entry name" value="Ribosomal_S7e"/>
    <property type="match status" value="1"/>
</dbReference>
<dbReference type="GO" id="GO:0003735">
    <property type="term" value="F:structural constituent of ribosome"/>
    <property type="evidence" value="ECO:0007669"/>
    <property type="project" value="InterPro"/>
</dbReference>
<dbReference type="EMDB" id="EMD-6788"/>
<dbReference type="VEuPathDB" id="TrichDB:TVAG_375490"/>